<feature type="transmembrane region" description="Helical" evidence="5">
    <location>
        <begin position="234"/>
        <end position="251"/>
    </location>
</feature>
<dbReference type="RefSeq" id="WP_097553940.1">
    <property type="nucleotide sequence ID" value="NZ_PCMW01000034.1"/>
</dbReference>
<protein>
    <recommendedName>
        <fullName evidence="6">O-antigen ligase-related domain-containing protein</fullName>
    </recommendedName>
</protein>
<organism evidence="7 8">
    <name type="scientific">Flavobacterium branchiophilum</name>
    <dbReference type="NCBI Taxonomy" id="55197"/>
    <lineage>
        <taxon>Bacteria</taxon>
        <taxon>Pseudomonadati</taxon>
        <taxon>Bacteroidota</taxon>
        <taxon>Flavobacteriia</taxon>
        <taxon>Flavobacteriales</taxon>
        <taxon>Flavobacteriaceae</taxon>
        <taxon>Flavobacterium</taxon>
    </lineage>
</organism>
<feature type="transmembrane region" description="Helical" evidence="5">
    <location>
        <begin position="257"/>
        <end position="274"/>
    </location>
</feature>
<feature type="domain" description="O-antigen ligase-related" evidence="6">
    <location>
        <begin position="242"/>
        <end position="389"/>
    </location>
</feature>
<name>A0A2H3KC65_9FLAO</name>
<feature type="transmembrane region" description="Helical" evidence="5">
    <location>
        <begin position="382"/>
        <end position="401"/>
    </location>
</feature>
<feature type="transmembrane region" description="Helical" evidence="5">
    <location>
        <begin position="286"/>
        <end position="305"/>
    </location>
</feature>
<dbReference type="PANTHER" id="PTHR37422:SF17">
    <property type="entry name" value="O-ANTIGEN LIGASE"/>
    <property type="match status" value="1"/>
</dbReference>
<dbReference type="InterPro" id="IPR051533">
    <property type="entry name" value="WaaL-like"/>
</dbReference>
<sequence length="448" mass="50869">MIQKKNNNLLYVFLIILHAFLGILANYEKKISLLYGVLIFIVGLGYVLYKKNKNNEVLYAAAYLVGAEVFLRMTEGVVLYEFVKYAVILLMFVGILFNGVTRWTIFYVFFMFLLIPGILIGAETLGLEINVKNAILFNISGSLCLGFCSIYCLNKKITLEEIHNILMLIGFPIVSTLFYIIFFSLNIDFSTVINSTGSNFTTSGGYGPNQVSTILGLGMFVFFVRILFFSTNKLVLILNLALFFILSYRAFITFSRGGVLCGIFVILTLIIILFKRANVVLKTKIVAYLSVLIMLFSFVWIYSVSQTNGLLENRYENKDALGRVKKSKFTGREKLADIELGFFLDHPIWGIGVGKVKEQRADEFGIDLASHSEITRLLAEHGIFGILAIIILIFVPIYMYIPNKNHLYLLPFIFFWFFTINHAAMRIAAPAFMYGLSLLFVVKEKYNT</sequence>
<feature type="transmembrane region" description="Helical" evidence="5">
    <location>
        <begin position="56"/>
        <end position="73"/>
    </location>
</feature>
<feature type="transmembrane region" description="Helical" evidence="5">
    <location>
        <begin position="33"/>
        <end position="49"/>
    </location>
</feature>
<feature type="transmembrane region" description="Helical" evidence="5">
    <location>
        <begin position="165"/>
        <end position="187"/>
    </location>
</feature>
<evidence type="ECO:0000256" key="3">
    <source>
        <dbReference type="ARBA" id="ARBA00022989"/>
    </source>
</evidence>
<comment type="caution">
    <text evidence="7">The sequence shown here is derived from an EMBL/GenBank/DDBJ whole genome shotgun (WGS) entry which is preliminary data.</text>
</comment>
<keyword evidence="2 5" id="KW-0812">Transmembrane</keyword>
<dbReference type="Proteomes" id="UP000220828">
    <property type="component" value="Unassembled WGS sequence"/>
</dbReference>
<dbReference type="AlphaFoldDB" id="A0A2H3KC65"/>
<feature type="transmembrane region" description="Helical" evidence="5">
    <location>
        <begin position="413"/>
        <end position="442"/>
    </location>
</feature>
<dbReference type="EMBL" id="PCMW01000034">
    <property type="protein sequence ID" value="PDS24911.1"/>
    <property type="molecule type" value="Genomic_DNA"/>
</dbReference>
<dbReference type="OrthoDB" id="1118890at2"/>
<feature type="transmembrane region" description="Helical" evidence="5">
    <location>
        <begin position="134"/>
        <end position="153"/>
    </location>
</feature>
<dbReference type="PANTHER" id="PTHR37422">
    <property type="entry name" value="TEICHURONIC ACID BIOSYNTHESIS PROTEIN TUAE"/>
    <property type="match status" value="1"/>
</dbReference>
<evidence type="ECO:0000256" key="1">
    <source>
        <dbReference type="ARBA" id="ARBA00004141"/>
    </source>
</evidence>
<evidence type="ECO:0000313" key="7">
    <source>
        <dbReference type="EMBL" id="PDS24911.1"/>
    </source>
</evidence>
<gene>
    <name evidence="7" type="ORF">B0A77_06550</name>
</gene>
<reference evidence="7 8" key="1">
    <citation type="submission" date="2017-09" db="EMBL/GenBank/DDBJ databases">
        <title>Whole genomes of Flavobacteriaceae.</title>
        <authorList>
            <person name="Stine C."/>
            <person name="Li C."/>
            <person name="Tadesse D."/>
        </authorList>
    </citation>
    <scope>NUCLEOTIDE SEQUENCE [LARGE SCALE GENOMIC DNA]</scope>
    <source>
        <strain evidence="7 8">ATCC 35036</strain>
    </source>
</reference>
<feature type="transmembrane region" description="Helical" evidence="5">
    <location>
        <begin position="207"/>
        <end position="227"/>
    </location>
</feature>
<feature type="transmembrane region" description="Helical" evidence="5">
    <location>
        <begin position="9"/>
        <end position="27"/>
    </location>
</feature>
<keyword evidence="3 5" id="KW-1133">Transmembrane helix</keyword>
<dbReference type="InterPro" id="IPR007016">
    <property type="entry name" value="O-antigen_ligase-rel_domated"/>
</dbReference>
<evidence type="ECO:0000259" key="6">
    <source>
        <dbReference type="Pfam" id="PF04932"/>
    </source>
</evidence>
<evidence type="ECO:0000313" key="8">
    <source>
        <dbReference type="Proteomes" id="UP000220828"/>
    </source>
</evidence>
<comment type="subcellular location">
    <subcellularLocation>
        <location evidence="1">Membrane</location>
        <topology evidence="1">Multi-pass membrane protein</topology>
    </subcellularLocation>
</comment>
<proteinExistence type="predicted"/>
<keyword evidence="4 5" id="KW-0472">Membrane</keyword>
<evidence type="ECO:0000256" key="4">
    <source>
        <dbReference type="ARBA" id="ARBA00023136"/>
    </source>
</evidence>
<dbReference type="GO" id="GO:0016020">
    <property type="term" value="C:membrane"/>
    <property type="evidence" value="ECO:0007669"/>
    <property type="project" value="UniProtKB-SubCell"/>
</dbReference>
<evidence type="ECO:0000256" key="5">
    <source>
        <dbReference type="SAM" id="Phobius"/>
    </source>
</evidence>
<feature type="transmembrane region" description="Helical" evidence="5">
    <location>
        <begin position="104"/>
        <end position="122"/>
    </location>
</feature>
<accession>A0A2H3KC65</accession>
<evidence type="ECO:0000256" key="2">
    <source>
        <dbReference type="ARBA" id="ARBA00022692"/>
    </source>
</evidence>
<feature type="transmembrane region" description="Helical" evidence="5">
    <location>
        <begin position="79"/>
        <end position="97"/>
    </location>
</feature>
<dbReference type="Pfam" id="PF04932">
    <property type="entry name" value="Wzy_C"/>
    <property type="match status" value="1"/>
</dbReference>